<dbReference type="InterPro" id="IPR029052">
    <property type="entry name" value="Metallo-depent_PP-like"/>
</dbReference>
<evidence type="ECO:0000259" key="7">
    <source>
        <dbReference type="Pfam" id="PF00149"/>
    </source>
</evidence>
<dbReference type="PROSITE" id="PS00786">
    <property type="entry name" value="5_NUCLEOTIDASE_2"/>
    <property type="match status" value="1"/>
</dbReference>
<evidence type="ECO:0000259" key="8">
    <source>
        <dbReference type="Pfam" id="PF02872"/>
    </source>
</evidence>
<comment type="similarity">
    <text evidence="6">Belongs to the 5'-nucleotidase family.</text>
</comment>
<dbReference type="Proteomes" id="UP000481030">
    <property type="component" value="Unassembled WGS sequence"/>
</dbReference>
<keyword evidence="6" id="KW-0547">Nucleotide-binding</keyword>
<sequence length="735" mass="80687">MELTFYINNKIIMGSYRRSEIMRKLFCKRFINLLVIALLVLPIFSSLAIRAHAEDTVSVKLLSVNDLHGKIDVTGTINNVNYGRADYLATYLKARKATNPNNTLIIHSGDMIGGSSPVSALLRDEPTVEIMEAIGFDVGTVGNHEFDKGTQELLRMVNGGDHPNGTKGYKGMNFPVVAANVEYKDTGKLILDPYAIKEVDGVKIGFIGVATVETPNMVMASGIQDIRFTDEAAAVNKYTEELKAKGIKAIVVLAHVPGNQSGETATGQIANLAKNVDDEVDVIIAAHNHVKLNAIVDNKLIVQAWEYGKSFADIDLKIDRVTGDIVEKHAEIVDVIQEGATPDPEVSAILAKYNEMVGPKLKEVVGYATTPMNGGYPIKGIIGDNALGNLIADGMNFEMKSDFALMNGGGIRDVLAQGEITWENLFNIQPFNNTLVTVTIPGSALEPILNAQFSSYGPDVSIGGFSYTWDSKKNKVVNIYLPDGTPIDKNGTYTLTVNNYMYEHGTDKYKIRQYSKDPVQGPEDLQATVNFVKSFNGPIQYVAEGRISEDFKAPELVDAVLHGADLKDGSYLHEVKVSLAATDAGIGISHIEYSLDNGVTWKRYDEGLTINKAGKNSIQYRAIDKVHNVSETKTLEVFITPASIENTISLVKQADGDKGIKASLIDQLENAIKTFEKDKEDKAYQSLEKIYLHISKLSNKHLGEMDKNEIMFMLKYIIEHRTEISRNELPALLAS</sequence>
<dbReference type="InterPro" id="IPR006179">
    <property type="entry name" value="5_nucleotidase/apyrase"/>
</dbReference>
<dbReference type="InterPro" id="IPR058094">
    <property type="entry name" value="Ig-like_OmpL47-like"/>
</dbReference>
<dbReference type="InterPro" id="IPR004843">
    <property type="entry name" value="Calcineurin-like_PHP"/>
</dbReference>
<dbReference type="InterPro" id="IPR036907">
    <property type="entry name" value="5'-Nucleotdase_C_sf"/>
</dbReference>
<feature type="domain" description="Calcineurin-like phosphoesterase" evidence="7">
    <location>
        <begin position="60"/>
        <end position="290"/>
    </location>
</feature>
<dbReference type="Pfam" id="PF02872">
    <property type="entry name" value="5_nucleotid_C"/>
    <property type="match status" value="1"/>
</dbReference>
<dbReference type="FunFam" id="3.60.21.10:FF:000052">
    <property type="entry name" value="Endonuclease YhcR"/>
    <property type="match status" value="1"/>
</dbReference>
<dbReference type="PANTHER" id="PTHR11575:SF24">
    <property type="entry name" value="5'-NUCLEOTIDASE"/>
    <property type="match status" value="1"/>
</dbReference>
<evidence type="ECO:0000313" key="9">
    <source>
        <dbReference type="EMBL" id="KAB2336141.1"/>
    </source>
</evidence>
<keyword evidence="5" id="KW-0572">Peptidoglycan-anchor</keyword>
<dbReference type="AlphaFoldDB" id="A0A6L3V4T6"/>
<comment type="subcellular location">
    <subcellularLocation>
        <location evidence="1">Secreted</location>
        <location evidence="1">Cell wall</location>
        <topology evidence="1">Peptidoglycan-anchor</topology>
    </subcellularLocation>
</comment>
<dbReference type="OrthoDB" id="9775118at2"/>
<evidence type="ECO:0000256" key="3">
    <source>
        <dbReference type="ARBA" id="ARBA00022525"/>
    </source>
</evidence>
<reference evidence="9 10" key="1">
    <citation type="journal article" date="2016" name="Antonie Van Leeuwenhoek">
        <title>Bacillus depressus sp. nov., isolated from soil of a sunflower field.</title>
        <authorList>
            <person name="Wei X."/>
            <person name="Xin D."/>
            <person name="Xin Y."/>
            <person name="Zhang H."/>
            <person name="Wang T."/>
            <person name="Zhang J."/>
        </authorList>
    </citation>
    <scope>NUCLEOTIDE SEQUENCE [LARGE SCALE GENOMIC DNA]</scope>
    <source>
        <strain evidence="9 10">BZ1</strain>
    </source>
</reference>
<dbReference type="GO" id="GO:0008768">
    <property type="term" value="F:UDP-sugar diphosphatase activity"/>
    <property type="evidence" value="ECO:0007669"/>
    <property type="project" value="TreeGrafter"/>
</dbReference>
<dbReference type="GO" id="GO:0046872">
    <property type="term" value="F:metal ion binding"/>
    <property type="evidence" value="ECO:0007669"/>
    <property type="project" value="InterPro"/>
</dbReference>
<dbReference type="EMBL" id="WBOS01000004">
    <property type="protein sequence ID" value="KAB2336141.1"/>
    <property type="molecule type" value="Genomic_DNA"/>
</dbReference>
<evidence type="ECO:0008006" key="11">
    <source>
        <dbReference type="Google" id="ProtNLM"/>
    </source>
</evidence>
<dbReference type="Pfam" id="PF00149">
    <property type="entry name" value="Metallophos"/>
    <property type="match status" value="1"/>
</dbReference>
<comment type="caution">
    <text evidence="9">The sequence shown here is derived from an EMBL/GenBank/DDBJ whole genome shotgun (WGS) entry which is preliminary data.</text>
</comment>
<evidence type="ECO:0000313" key="10">
    <source>
        <dbReference type="Proteomes" id="UP000481030"/>
    </source>
</evidence>
<dbReference type="Gene3D" id="3.60.21.10">
    <property type="match status" value="1"/>
</dbReference>
<dbReference type="InterPro" id="IPR006146">
    <property type="entry name" value="5'-Nucleotdase_CS"/>
</dbReference>
<dbReference type="SUPFAM" id="SSF56300">
    <property type="entry name" value="Metallo-dependent phosphatases"/>
    <property type="match status" value="1"/>
</dbReference>
<dbReference type="InterPro" id="IPR008334">
    <property type="entry name" value="5'-Nucleotdase_C"/>
</dbReference>
<evidence type="ECO:0000256" key="2">
    <source>
        <dbReference type="ARBA" id="ARBA00022512"/>
    </source>
</evidence>
<gene>
    <name evidence="9" type="ORF">F7731_11605</name>
</gene>
<keyword evidence="10" id="KW-1185">Reference proteome</keyword>
<keyword evidence="2" id="KW-0134">Cell wall</keyword>
<dbReference type="NCBIfam" id="NF047446">
    <property type="entry name" value="barrel_OmpL47"/>
    <property type="match status" value="1"/>
</dbReference>
<protein>
    <recommendedName>
        <fullName evidence="11">2,' 3'-cyclic nucleotide 2'-phosphodiesterase</fullName>
    </recommendedName>
</protein>
<feature type="domain" description="5'-Nucleotidase C-terminal" evidence="8">
    <location>
        <begin position="382"/>
        <end position="506"/>
    </location>
</feature>
<dbReference type="SUPFAM" id="SSF55816">
    <property type="entry name" value="5'-nucleotidase (syn. UDP-sugar hydrolase), C-terminal domain"/>
    <property type="match status" value="1"/>
</dbReference>
<dbReference type="GO" id="GO:0000166">
    <property type="term" value="F:nucleotide binding"/>
    <property type="evidence" value="ECO:0007669"/>
    <property type="project" value="UniProtKB-KW"/>
</dbReference>
<dbReference type="PRINTS" id="PR01607">
    <property type="entry name" value="APYRASEFAMLY"/>
</dbReference>
<keyword evidence="3" id="KW-0964">Secreted</keyword>
<evidence type="ECO:0000256" key="4">
    <source>
        <dbReference type="ARBA" id="ARBA00022729"/>
    </source>
</evidence>
<keyword evidence="6" id="KW-0378">Hydrolase</keyword>
<dbReference type="GO" id="GO:0009166">
    <property type="term" value="P:nucleotide catabolic process"/>
    <property type="evidence" value="ECO:0007669"/>
    <property type="project" value="InterPro"/>
</dbReference>
<evidence type="ECO:0000256" key="5">
    <source>
        <dbReference type="ARBA" id="ARBA00023088"/>
    </source>
</evidence>
<organism evidence="9 10">
    <name type="scientific">Cytobacillus depressus</name>
    <dbReference type="NCBI Taxonomy" id="1602942"/>
    <lineage>
        <taxon>Bacteria</taxon>
        <taxon>Bacillati</taxon>
        <taxon>Bacillota</taxon>
        <taxon>Bacilli</taxon>
        <taxon>Bacillales</taxon>
        <taxon>Bacillaceae</taxon>
        <taxon>Cytobacillus</taxon>
    </lineage>
</organism>
<dbReference type="GO" id="GO:0030288">
    <property type="term" value="C:outer membrane-bounded periplasmic space"/>
    <property type="evidence" value="ECO:0007669"/>
    <property type="project" value="TreeGrafter"/>
</dbReference>
<evidence type="ECO:0000256" key="6">
    <source>
        <dbReference type="RuleBase" id="RU362119"/>
    </source>
</evidence>
<proteinExistence type="inferred from homology"/>
<keyword evidence="4" id="KW-0732">Signal</keyword>
<name>A0A6L3V4T6_9BACI</name>
<dbReference type="Gene3D" id="3.90.780.10">
    <property type="entry name" value="5'-Nucleotidase, C-terminal domain"/>
    <property type="match status" value="1"/>
</dbReference>
<evidence type="ECO:0000256" key="1">
    <source>
        <dbReference type="ARBA" id="ARBA00004168"/>
    </source>
</evidence>
<dbReference type="PANTHER" id="PTHR11575">
    <property type="entry name" value="5'-NUCLEOTIDASE-RELATED"/>
    <property type="match status" value="1"/>
</dbReference>
<accession>A0A6L3V4T6</accession>
<dbReference type="GO" id="GO:0008253">
    <property type="term" value="F:5'-nucleotidase activity"/>
    <property type="evidence" value="ECO:0007669"/>
    <property type="project" value="TreeGrafter"/>
</dbReference>